<dbReference type="Gene3D" id="4.10.280.10">
    <property type="entry name" value="Helix-loop-helix DNA-binding domain"/>
    <property type="match status" value="1"/>
</dbReference>
<feature type="compositionally biased region" description="Polar residues" evidence="2">
    <location>
        <begin position="91"/>
        <end position="107"/>
    </location>
</feature>
<dbReference type="AlphaFoldDB" id="A0AAX6MD78"/>
<feature type="domain" description="BHLH" evidence="3">
    <location>
        <begin position="216"/>
        <end position="282"/>
    </location>
</feature>
<evidence type="ECO:0000256" key="1">
    <source>
        <dbReference type="SAM" id="Coils"/>
    </source>
</evidence>
<accession>A0AAX6MD78</accession>
<evidence type="ECO:0000256" key="2">
    <source>
        <dbReference type="SAM" id="MobiDB-lite"/>
    </source>
</evidence>
<proteinExistence type="predicted"/>
<dbReference type="Proteomes" id="UP001369815">
    <property type="component" value="Unassembled WGS sequence"/>
</dbReference>
<name>A0AAX6MD78_9PEZI</name>
<dbReference type="InterPro" id="IPR036638">
    <property type="entry name" value="HLH_DNA-bd_sf"/>
</dbReference>
<protein>
    <recommendedName>
        <fullName evidence="3">BHLH domain-containing protein</fullName>
    </recommendedName>
</protein>
<dbReference type="EMBL" id="JBANMG010000008">
    <property type="protein sequence ID" value="KAK6950424.1"/>
    <property type="molecule type" value="Genomic_DNA"/>
</dbReference>
<dbReference type="GO" id="GO:0046983">
    <property type="term" value="F:protein dimerization activity"/>
    <property type="evidence" value="ECO:0007669"/>
    <property type="project" value="InterPro"/>
</dbReference>
<dbReference type="InterPro" id="IPR052099">
    <property type="entry name" value="Regulatory_TF_Diverse"/>
</dbReference>
<feature type="compositionally biased region" description="Basic residues" evidence="2">
    <location>
        <begin position="159"/>
        <end position="173"/>
    </location>
</feature>
<keyword evidence="5" id="KW-1185">Reference proteome</keyword>
<feature type="compositionally biased region" description="Basic and acidic residues" evidence="2">
    <location>
        <begin position="213"/>
        <end position="223"/>
    </location>
</feature>
<evidence type="ECO:0000259" key="3">
    <source>
        <dbReference type="PROSITE" id="PS50888"/>
    </source>
</evidence>
<dbReference type="PROSITE" id="PS50888">
    <property type="entry name" value="BHLH"/>
    <property type="match status" value="1"/>
</dbReference>
<sequence length="329" mass="35984">MPYNARRYGISVALPVHMVSSEHLSSAYVSDDSYYRGEHAPSQCQNVTYASYSTIASNKTSENMLGYQSQSLPPASVPSIPNYVLGSHNPTDVNMGSSGRASFTTPTGDPFGLPFYQTIPPEPRSIDTADTYHHPYPPGYGSATMSPRVPPSGASAGSSHKKGKHSSRPRKSKQPQVLSPGSTSSASNSGKSRLRSASRTSKNTHHNPPATAEEQKSRETHNQVEKQYRNRLNAHFESLLEALPETMQAGEGDDDGEALDLTDRRVSKAEVLDMARRHIQALERECAALEGERNELRNNMERLRWLFGRCEGPDGFNEQLNLPSAGGLP</sequence>
<feature type="compositionally biased region" description="Basic and acidic residues" evidence="2">
    <location>
        <begin position="124"/>
        <end position="133"/>
    </location>
</feature>
<dbReference type="SMART" id="SM00353">
    <property type="entry name" value="HLH"/>
    <property type="match status" value="1"/>
</dbReference>
<feature type="compositionally biased region" description="Low complexity" evidence="2">
    <location>
        <begin position="179"/>
        <end position="191"/>
    </location>
</feature>
<dbReference type="SUPFAM" id="SSF47459">
    <property type="entry name" value="HLH, helix-loop-helix DNA-binding domain"/>
    <property type="match status" value="1"/>
</dbReference>
<evidence type="ECO:0000313" key="5">
    <source>
        <dbReference type="Proteomes" id="UP001369815"/>
    </source>
</evidence>
<dbReference type="PANTHER" id="PTHR47336:SF3">
    <property type="entry name" value="SERINE-RICH PROTEIN TYE7"/>
    <property type="match status" value="1"/>
</dbReference>
<dbReference type="Pfam" id="PF00010">
    <property type="entry name" value="HLH"/>
    <property type="match status" value="1"/>
</dbReference>
<dbReference type="CDD" id="cd11395">
    <property type="entry name" value="bHLHzip_SREBP_like"/>
    <property type="match status" value="1"/>
</dbReference>
<dbReference type="PANTHER" id="PTHR47336">
    <property type="entry name" value="TRANSCRIPTION FACTOR HMS1-RELATED"/>
    <property type="match status" value="1"/>
</dbReference>
<dbReference type="InterPro" id="IPR011598">
    <property type="entry name" value="bHLH_dom"/>
</dbReference>
<feature type="region of interest" description="Disordered" evidence="2">
    <location>
        <begin position="91"/>
        <end position="223"/>
    </location>
</feature>
<gene>
    <name evidence="4" type="ORF">Daesc_008752</name>
</gene>
<evidence type="ECO:0000313" key="4">
    <source>
        <dbReference type="EMBL" id="KAK6950424.1"/>
    </source>
</evidence>
<reference evidence="4 5" key="1">
    <citation type="journal article" date="2024" name="Front Chem Biol">
        <title>Unveiling the potential of Daldinia eschscholtzii MFLUCC 19-0629 through bioactivity and bioinformatics studies for enhanced sustainable agriculture production.</title>
        <authorList>
            <person name="Brooks S."/>
            <person name="Weaver J.A."/>
            <person name="Klomchit A."/>
            <person name="Alharthi S.A."/>
            <person name="Onlamun T."/>
            <person name="Nurani R."/>
            <person name="Vong T.K."/>
            <person name="Alberti F."/>
            <person name="Greco C."/>
        </authorList>
    </citation>
    <scope>NUCLEOTIDE SEQUENCE [LARGE SCALE GENOMIC DNA]</scope>
    <source>
        <strain evidence="4">MFLUCC 19-0629</strain>
    </source>
</reference>
<organism evidence="4 5">
    <name type="scientific">Daldinia eschscholtzii</name>
    <dbReference type="NCBI Taxonomy" id="292717"/>
    <lineage>
        <taxon>Eukaryota</taxon>
        <taxon>Fungi</taxon>
        <taxon>Dikarya</taxon>
        <taxon>Ascomycota</taxon>
        <taxon>Pezizomycotina</taxon>
        <taxon>Sordariomycetes</taxon>
        <taxon>Xylariomycetidae</taxon>
        <taxon>Xylariales</taxon>
        <taxon>Hypoxylaceae</taxon>
        <taxon>Daldinia</taxon>
    </lineage>
</organism>
<keyword evidence="1" id="KW-0175">Coiled coil</keyword>
<feature type="coiled-coil region" evidence="1">
    <location>
        <begin position="272"/>
        <end position="306"/>
    </location>
</feature>
<comment type="caution">
    <text evidence="4">The sequence shown here is derived from an EMBL/GenBank/DDBJ whole genome shotgun (WGS) entry which is preliminary data.</text>
</comment>